<dbReference type="EMBL" id="AHNU02000074">
    <property type="protein sequence ID" value="EMN88630.1"/>
    <property type="molecule type" value="Genomic_DNA"/>
</dbReference>
<name>M6Q617_9LEPT</name>
<reference evidence="1 3" key="1">
    <citation type="submission" date="2013-01" db="EMBL/GenBank/DDBJ databases">
        <authorList>
            <person name="Harkins D.M."/>
            <person name="Durkin A.S."/>
            <person name="Brinkac L.M."/>
            <person name="Haft D.H."/>
            <person name="Selengut J.D."/>
            <person name="Sanka R."/>
            <person name="DePew J."/>
            <person name="Purushe J."/>
            <person name="Chanthongthip A."/>
            <person name="Lattana O."/>
            <person name="Phetsouvanh R."/>
            <person name="Newton P.N."/>
            <person name="Vinetz J.M."/>
            <person name="Sutton G.G."/>
            <person name="Nierman W.C."/>
            <person name="Fouts D.E."/>
        </authorList>
    </citation>
    <scope>NUCLEOTIDE SEQUENCE [LARGE SCALE GENOMIC DNA]</scope>
    <source>
        <strain evidence="1 3">UI 13098</strain>
    </source>
</reference>
<sequence length="44" mass="4936">MFFLNSSSYCVLRAMLYPFLTCTTVSTHSGEVQILEKYPAGSEL</sequence>
<dbReference type="Proteomes" id="UP000012118">
    <property type="component" value="Unassembled WGS sequence"/>
</dbReference>
<evidence type="ECO:0000313" key="3">
    <source>
        <dbReference type="Proteomes" id="UP000012118"/>
    </source>
</evidence>
<evidence type="ECO:0000313" key="2">
    <source>
        <dbReference type="EMBL" id="EMN89386.1"/>
    </source>
</evidence>
<comment type="caution">
    <text evidence="1">The sequence shown here is derived from an EMBL/GenBank/DDBJ whole genome shotgun (WGS) entry which is preliminary data.</text>
</comment>
<protein>
    <submittedName>
        <fullName evidence="1">Uncharacterized protein</fullName>
    </submittedName>
</protein>
<accession>M6Q617</accession>
<proteinExistence type="predicted"/>
<keyword evidence="3" id="KW-1185">Reference proteome</keyword>
<dbReference type="EMBL" id="AHNU02000059">
    <property type="protein sequence ID" value="EMN89386.1"/>
    <property type="molecule type" value="Genomic_DNA"/>
</dbReference>
<evidence type="ECO:0000313" key="1">
    <source>
        <dbReference type="EMBL" id="EMN88630.1"/>
    </source>
</evidence>
<dbReference type="AlphaFoldDB" id="M6Q617"/>
<organism evidence="1 3">
    <name type="scientific">Leptospira weilii str. UI 13098</name>
    <dbReference type="NCBI Taxonomy" id="1088542"/>
    <lineage>
        <taxon>Bacteria</taxon>
        <taxon>Pseudomonadati</taxon>
        <taxon>Spirochaetota</taxon>
        <taxon>Spirochaetia</taxon>
        <taxon>Leptospirales</taxon>
        <taxon>Leptospiraceae</taxon>
        <taxon>Leptospira</taxon>
    </lineage>
</organism>
<gene>
    <name evidence="1" type="ORF">LEP1GSC108_0187</name>
    <name evidence="2" type="ORF">LEP1GSC108_0208</name>
</gene>